<dbReference type="PROSITE" id="PS51192">
    <property type="entry name" value="HELICASE_ATP_BIND_1"/>
    <property type="match status" value="1"/>
</dbReference>
<dbReference type="InterPro" id="IPR014001">
    <property type="entry name" value="Helicase_ATP-bd"/>
</dbReference>
<dbReference type="PANTHER" id="PTHR47959">
    <property type="entry name" value="ATP-DEPENDENT RNA HELICASE RHLE-RELATED"/>
    <property type="match status" value="1"/>
</dbReference>
<accession>A0A5B7HRW4</accession>
<dbReference type="OrthoDB" id="10261375at2759"/>
<dbReference type="Proteomes" id="UP000324222">
    <property type="component" value="Unassembled WGS sequence"/>
</dbReference>
<dbReference type="GO" id="GO:0005829">
    <property type="term" value="C:cytosol"/>
    <property type="evidence" value="ECO:0007669"/>
    <property type="project" value="TreeGrafter"/>
</dbReference>
<dbReference type="InterPro" id="IPR027417">
    <property type="entry name" value="P-loop_NTPase"/>
</dbReference>
<keyword evidence="2" id="KW-0378">Hydrolase</keyword>
<dbReference type="InterPro" id="IPR050079">
    <property type="entry name" value="DEAD_box_RNA_helicase"/>
</dbReference>
<keyword evidence="4" id="KW-0067">ATP-binding</keyword>
<dbReference type="Gene3D" id="3.40.50.300">
    <property type="entry name" value="P-loop containing nucleotide triphosphate hydrolases"/>
    <property type="match status" value="1"/>
</dbReference>
<sequence>MGRFTGLRAAVVLGGDSLEGQFAAMHDNPDIIIATPGRLMHVCVEMNLKLSSVEYVVYDEADRLFEMGFEEQLTEIQKRLPETRQTLLFSATLPKMLVEFARAGLTDPVLIRLAKD</sequence>
<protein>
    <submittedName>
        <fullName evidence="6">ATP-dependent RNA helicase DDX54</fullName>
    </submittedName>
</protein>
<organism evidence="6 7">
    <name type="scientific">Portunus trituberculatus</name>
    <name type="common">Swimming crab</name>
    <name type="synonym">Neptunus trituberculatus</name>
    <dbReference type="NCBI Taxonomy" id="210409"/>
    <lineage>
        <taxon>Eukaryota</taxon>
        <taxon>Metazoa</taxon>
        <taxon>Ecdysozoa</taxon>
        <taxon>Arthropoda</taxon>
        <taxon>Crustacea</taxon>
        <taxon>Multicrustacea</taxon>
        <taxon>Malacostraca</taxon>
        <taxon>Eumalacostraca</taxon>
        <taxon>Eucarida</taxon>
        <taxon>Decapoda</taxon>
        <taxon>Pleocyemata</taxon>
        <taxon>Brachyura</taxon>
        <taxon>Eubrachyura</taxon>
        <taxon>Portunoidea</taxon>
        <taxon>Portunidae</taxon>
        <taxon>Portuninae</taxon>
        <taxon>Portunus</taxon>
    </lineage>
</organism>
<evidence type="ECO:0000256" key="4">
    <source>
        <dbReference type="ARBA" id="ARBA00022840"/>
    </source>
</evidence>
<gene>
    <name evidence="6" type="primary">Ddx54_1</name>
    <name evidence="6" type="ORF">E2C01_067157</name>
</gene>
<evidence type="ECO:0000313" key="6">
    <source>
        <dbReference type="EMBL" id="MPC72843.1"/>
    </source>
</evidence>
<dbReference type="PANTHER" id="PTHR47959:SF8">
    <property type="entry name" value="RNA HELICASE"/>
    <property type="match status" value="1"/>
</dbReference>
<evidence type="ECO:0000256" key="2">
    <source>
        <dbReference type="ARBA" id="ARBA00022801"/>
    </source>
</evidence>
<dbReference type="GO" id="GO:0003676">
    <property type="term" value="F:nucleic acid binding"/>
    <property type="evidence" value="ECO:0007669"/>
    <property type="project" value="InterPro"/>
</dbReference>
<keyword evidence="3 6" id="KW-0347">Helicase</keyword>
<comment type="caution">
    <text evidence="6">The sequence shown here is derived from an EMBL/GenBank/DDBJ whole genome shotgun (WGS) entry which is preliminary data.</text>
</comment>
<reference evidence="6 7" key="1">
    <citation type="submission" date="2019-05" db="EMBL/GenBank/DDBJ databases">
        <title>Another draft genome of Portunus trituberculatus and its Hox gene families provides insights of decapod evolution.</title>
        <authorList>
            <person name="Jeong J.-H."/>
            <person name="Song I."/>
            <person name="Kim S."/>
            <person name="Choi T."/>
            <person name="Kim D."/>
            <person name="Ryu S."/>
            <person name="Kim W."/>
        </authorList>
    </citation>
    <scope>NUCLEOTIDE SEQUENCE [LARGE SCALE GENOMIC DNA]</scope>
    <source>
        <tissue evidence="6">Muscle</tissue>
    </source>
</reference>
<dbReference type="SUPFAM" id="SSF52540">
    <property type="entry name" value="P-loop containing nucleoside triphosphate hydrolases"/>
    <property type="match status" value="1"/>
</dbReference>
<dbReference type="Pfam" id="PF00270">
    <property type="entry name" value="DEAD"/>
    <property type="match status" value="1"/>
</dbReference>
<dbReference type="GO" id="GO:0005524">
    <property type="term" value="F:ATP binding"/>
    <property type="evidence" value="ECO:0007669"/>
    <property type="project" value="UniProtKB-KW"/>
</dbReference>
<evidence type="ECO:0000259" key="5">
    <source>
        <dbReference type="PROSITE" id="PS51192"/>
    </source>
</evidence>
<evidence type="ECO:0000256" key="1">
    <source>
        <dbReference type="ARBA" id="ARBA00022741"/>
    </source>
</evidence>
<dbReference type="GO" id="GO:0003724">
    <property type="term" value="F:RNA helicase activity"/>
    <property type="evidence" value="ECO:0007669"/>
    <property type="project" value="TreeGrafter"/>
</dbReference>
<feature type="domain" description="Helicase ATP-binding" evidence="5">
    <location>
        <begin position="1"/>
        <end position="111"/>
    </location>
</feature>
<name>A0A5B7HRW4_PORTR</name>
<evidence type="ECO:0000256" key="3">
    <source>
        <dbReference type="ARBA" id="ARBA00022806"/>
    </source>
</evidence>
<dbReference type="AlphaFoldDB" id="A0A5B7HRW4"/>
<proteinExistence type="predicted"/>
<evidence type="ECO:0000313" key="7">
    <source>
        <dbReference type="Proteomes" id="UP000324222"/>
    </source>
</evidence>
<dbReference type="EMBL" id="VSRR010035532">
    <property type="protein sequence ID" value="MPC72843.1"/>
    <property type="molecule type" value="Genomic_DNA"/>
</dbReference>
<dbReference type="GO" id="GO:0016787">
    <property type="term" value="F:hydrolase activity"/>
    <property type="evidence" value="ECO:0007669"/>
    <property type="project" value="UniProtKB-KW"/>
</dbReference>
<keyword evidence="7" id="KW-1185">Reference proteome</keyword>
<keyword evidence="1" id="KW-0547">Nucleotide-binding</keyword>
<dbReference type="InterPro" id="IPR011545">
    <property type="entry name" value="DEAD/DEAH_box_helicase_dom"/>
</dbReference>